<proteinExistence type="predicted"/>
<reference evidence="1 2" key="1">
    <citation type="submission" date="2010-09" db="EMBL/GenBank/DDBJ databases">
        <authorList>
            <person name="Harkins D.M."/>
            <person name="Madupu R."/>
            <person name="Durkin A.S."/>
            <person name="Torralba M."/>
            <person name="Methe B."/>
            <person name="Sutton G.G."/>
            <person name="Nelson K.E."/>
        </authorList>
    </citation>
    <scope>NUCLEOTIDE SEQUENCE [LARGE SCALE GENOMIC DNA]</scope>
    <source>
        <strain evidence="1 2">CRIS 21A-A</strain>
    </source>
</reference>
<gene>
    <name evidence="1" type="ORF">HMPREF9018_1492</name>
</gene>
<accession>E1GV44</accession>
<sequence>MDLIKEKTMLPEQQKIMAFNTLRTPSEESEHKGFSNFIKGVLVCIVIQKLILQE</sequence>
<dbReference type="EMBL" id="ADFQ01000039">
    <property type="protein sequence ID" value="EFN91463.1"/>
    <property type="molecule type" value="Genomic_DNA"/>
</dbReference>
<protein>
    <submittedName>
        <fullName evidence="1">Uncharacterized protein</fullName>
    </submittedName>
</protein>
<name>E1GV44_9BACT</name>
<organism evidence="1 2">
    <name type="scientific">Prevotella amnii CRIS 21A-A</name>
    <dbReference type="NCBI Taxonomy" id="679191"/>
    <lineage>
        <taxon>Bacteria</taxon>
        <taxon>Pseudomonadati</taxon>
        <taxon>Bacteroidota</taxon>
        <taxon>Bacteroidia</taxon>
        <taxon>Bacteroidales</taxon>
        <taxon>Prevotellaceae</taxon>
        <taxon>Prevotella</taxon>
    </lineage>
</organism>
<dbReference type="AlphaFoldDB" id="E1GV44"/>
<comment type="caution">
    <text evidence="1">The sequence shown here is derived from an EMBL/GenBank/DDBJ whole genome shotgun (WGS) entry which is preliminary data.</text>
</comment>
<evidence type="ECO:0000313" key="1">
    <source>
        <dbReference type="EMBL" id="EFN91463.1"/>
    </source>
</evidence>
<evidence type="ECO:0000313" key="2">
    <source>
        <dbReference type="Proteomes" id="UP000016016"/>
    </source>
</evidence>
<dbReference type="Proteomes" id="UP000016016">
    <property type="component" value="Unassembled WGS sequence"/>
</dbReference>